<evidence type="ECO:0000256" key="2">
    <source>
        <dbReference type="ARBA" id="ARBA00022536"/>
    </source>
</evidence>
<feature type="repeat" description="LDL-receptor class B" evidence="14">
    <location>
        <begin position="1324"/>
        <end position="1369"/>
    </location>
</feature>
<evidence type="ECO:0000256" key="8">
    <source>
        <dbReference type="ARBA" id="ARBA00022989"/>
    </source>
</evidence>
<dbReference type="SUPFAM" id="SSF57184">
    <property type="entry name" value="Growth factor receptor domain"/>
    <property type="match status" value="1"/>
</dbReference>
<dbReference type="Proteomes" id="UP000789524">
    <property type="component" value="Unassembled WGS sequence"/>
</dbReference>
<dbReference type="PROSITE" id="PS51120">
    <property type="entry name" value="LDLRB"/>
    <property type="match status" value="7"/>
</dbReference>
<dbReference type="InterPro" id="IPR018097">
    <property type="entry name" value="EGF_Ca-bd_CS"/>
</dbReference>
<feature type="disulfide bond" evidence="13">
    <location>
        <begin position="1038"/>
        <end position="1050"/>
    </location>
</feature>
<dbReference type="GO" id="GO:0006898">
    <property type="term" value="P:receptor-mediated endocytosis"/>
    <property type="evidence" value="ECO:0007669"/>
    <property type="project" value="TreeGrafter"/>
</dbReference>
<keyword evidence="4" id="KW-0812">Transmembrane</keyword>
<dbReference type="SMART" id="SM00192">
    <property type="entry name" value="LDLa"/>
    <property type="match status" value="9"/>
</dbReference>
<feature type="repeat" description="LDL-receptor class B" evidence="14">
    <location>
        <begin position="1648"/>
        <end position="1690"/>
    </location>
</feature>
<keyword evidence="12" id="KW-0325">Glycoprotein</keyword>
<feature type="disulfide bond" evidence="13">
    <location>
        <begin position="1101"/>
        <end position="1113"/>
    </location>
</feature>
<dbReference type="OrthoDB" id="9990982at2759"/>
<feature type="domain" description="EGF-like" evidence="16">
    <location>
        <begin position="233"/>
        <end position="248"/>
    </location>
</feature>
<dbReference type="PRINTS" id="PR00261">
    <property type="entry name" value="LDLRECEPTOR"/>
</dbReference>
<sequence length="2261" mass="244709">MTPVDAGAALLVLLAAAQISADQALMHPGIPGEGIPAEAGARLTCDPTQWACADGSRCVPASWRCDTRPHCPDASDEIDCVWNTTCGAGQFRCVGSGLCVAASWRCDGDPDCGPRDSSDEDPYMCEKDFKCPGGQARCATAERGQFSCVAVAHFCDGIRHCTDGSDEWDICDNFTDASCATLGCPCRPTHEGYKCSCAPGYEHNGRTCVDSDECSWEGTCSQRCRNTAGSYECSCVTGYALNADNSSCDPDPSSSPPSLMIASQSGVLRQSLQSASSATRPALAVRALDMLYRNRSVCYIHNNMSRSSLVCVDAEDFSKVTVLPQPQLFPDLDSVSHLCIDWLSLNWYVSDEAREALYVCEPGLRYCRVLRDSGLSKLRGLAIDPAAGLMFWSVWGAAAPGVMSASLSAGGARSLADTRLVYPAALTADLAARHLYWADAYLDCVQRINYDGSHRITVRKGYVSQKLQGMSVLGSRLYLPVWSNSSVAVVSLARVHRHSSYMQLPSRPTAVLVYHPQRQPPLSHPCSNNRGGCSHICITSYRADGTPHALCVCAHGYRLTGHGDCERVEVESYLVVSRGSPPQVSGIPLVGEGARPGTGAKPDVQDWEPFVPATHAARPTAADVDLAEQKLYYCDVHRYEIVRQNLDGSGREVFVGDDVDNCEGLAIDWMGGNLYWTDDALGQLNVARMSGEARGARLVLMREVAAHPRAITLDPANGVMYWSEWWSAGPSGGRILSGSMDGSGRRPLITDDLRWPAGLVLDYPHMTLYWCDTYLNKLERVRVTSSGEKAPGAVRELVAAHTDRLNILKPYGLALYEDWLIWSEHGTGLVRRLQVHNTSLVQTLRAFPPPLYDIRLVTAAARTGKNACSFNNGGCAELCLATAGGGRRCACGEGRKGGGCGVNDTGTSLCGQGSYDCGHGRCINASLVCDGDKDCPNGSDEDASANGPCANVTCVDDQFMRCDTNRCIPKSWACDGVKDCADGEDESSSWCKAAACGPAQWACVHSHRCIPAAWRCDGSADCGPGDRSDETDCAAPDCATGSFRCGPGACVPWEYVCDGHADCKDAADERACPATPAPPLPSDTPPKGYNHHQNNEKHGLCEEHEFQCNNRECIRQEFRCDSRVDCLDGSDEQGCTSIHSTPPTTTTRTTTTTEVVKQQCALPSMRCDNNTRCVPLQQQCDGSMDCSDGADEADRCGEPMCLVAACSHSCHPTPRGPACSCPQPLVLKEDGYTCTQPHPCTAWGVCSQTCRPHKDRYKCTCYKGYRLADDGFTCKSTEAGRALLVFSTRHEVRGVELPALRARPLLSALRNTIALDWRRAPDGLQLYWTDVVDDAVYRGTLAGDTVAAVETVVRRGLTTAEGLAVDWVGGNLYWVEGSLHQIEVACLDGRYRRTLITGDMDSPRAIALDPNAGYMFWSDWEAAAPRIERASLAGRDRRVVVRVGEGGGEVAGDGVKGALPNGLALDLPARRLYWVDARADSLQCADYSGGDRRLVLKGHPSLAHPFAVTVFESHVYWTDWRSNSVVRANKWNGSDVVVVQRTLTQPFDVKVIHPSRQPLSDHNPCANNGNCSHLCLIDSDTERVCACPHLMRLTHDNRTCEVFEVVVVVSQSGVVRGVWAADGGPALASLAGPQLASPASLAPLTLDYEIYWADTETNEIKSADVRSGRVRTVCDAGVRAPRALALDWAARVLYVPLRGGLAAVGLQGEYTTVLIENVEPTAMAVHPLRGELFWASGDVTAGGGGERVERARGDGSQRRVLLKAETDTHLGGVIGMSVDIKSNRLYWVNQNSATIQYMDLDTERVTTLSLPLGSRPRALDVYDNHMVWADEATGTLQTCPPDHCTQADVMRNNTEGVLSLTVFDAARQQGANRSACALRKKPCSQLCLSLSATESTCRCATGYSVNDTDCIPLDDVLVYSLSWELRGVSLQQSPQDALPPVPQVACAAVIDYDADGEWIYWADPEGGAAWRAGRAGGGRERVLLQASAAGAADSLSALALDPLSKQLYAADAARALLLLARADGSHRYVLRDTSPLVVTTLVLDPWAGWMFLGGGGWIERARLDASSPSLLYNGTALTDIALDVRDQLLYWTDTWDVSLWCMRYDGGARRKVHSGAPLQHPVAAVVHAGKLYWLDTALEHGSVAVAPLTNLSDYRLLADHQGDSLKDLMIWSKSSRSQLEVRNPCANNYFGCEALCLWDGHTARCACPHGDLAPNGKNCTPYTSFLMYSRVTMIDTIHLASDKELNSPYPPIDNKRVFYDI</sequence>
<dbReference type="PROSITE" id="PS50068">
    <property type="entry name" value="LDLRA_2"/>
    <property type="match status" value="9"/>
</dbReference>
<keyword evidence="7" id="KW-0106">Calcium</keyword>
<evidence type="ECO:0000256" key="10">
    <source>
        <dbReference type="ARBA" id="ARBA00023157"/>
    </source>
</evidence>
<dbReference type="InterPro" id="IPR051221">
    <property type="entry name" value="LDLR-related"/>
</dbReference>
<dbReference type="PANTHER" id="PTHR22722">
    <property type="entry name" value="LOW-DENSITY LIPOPROTEIN RECEPTOR-RELATED PROTEIN 2-RELATED"/>
    <property type="match status" value="1"/>
</dbReference>
<keyword evidence="10 13" id="KW-1015">Disulfide bond</keyword>
<keyword evidence="9" id="KW-0472">Membrane</keyword>
<name>A0A8J2QW55_9NEOP</name>
<accession>A0A8J2QW55</accession>
<dbReference type="Gene3D" id="4.10.400.10">
    <property type="entry name" value="Low-density Lipoprotein Receptor"/>
    <property type="match status" value="9"/>
</dbReference>
<dbReference type="GO" id="GO:0043235">
    <property type="term" value="C:receptor complex"/>
    <property type="evidence" value="ECO:0007669"/>
    <property type="project" value="TreeGrafter"/>
</dbReference>
<dbReference type="Pfam" id="PF12662">
    <property type="entry name" value="cEGF"/>
    <property type="match status" value="1"/>
</dbReference>
<dbReference type="PROSITE" id="PS01187">
    <property type="entry name" value="EGF_CA"/>
    <property type="match status" value="1"/>
</dbReference>
<dbReference type="InterPro" id="IPR023415">
    <property type="entry name" value="LDLR_class-A_CS"/>
</dbReference>
<dbReference type="InterPro" id="IPR009030">
    <property type="entry name" value="Growth_fac_rcpt_cys_sf"/>
</dbReference>
<feature type="repeat" description="LDL-receptor class B" evidence="14">
    <location>
        <begin position="1370"/>
        <end position="1412"/>
    </location>
</feature>
<organism evidence="17 18">
    <name type="scientific">Danaus chrysippus</name>
    <name type="common">African queen</name>
    <dbReference type="NCBI Taxonomy" id="151541"/>
    <lineage>
        <taxon>Eukaryota</taxon>
        <taxon>Metazoa</taxon>
        <taxon>Ecdysozoa</taxon>
        <taxon>Arthropoda</taxon>
        <taxon>Hexapoda</taxon>
        <taxon>Insecta</taxon>
        <taxon>Pterygota</taxon>
        <taxon>Neoptera</taxon>
        <taxon>Endopterygota</taxon>
        <taxon>Lepidoptera</taxon>
        <taxon>Glossata</taxon>
        <taxon>Ditrysia</taxon>
        <taxon>Papilionoidea</taxon>
        <taxon>Nymphalidae</taxon>
        <taxon>Danainae</taxon>
        <taxon>Danaini</taxon>
        <taxon>Danaina</taxon>
        <taxon>Danaus</taxon>
        <taxon>Anosia</taxon>
    </lineage>
</organism>
<dbReference type="InterPro" id="IPR001881">
    <property type="entry name" value="EGF-like_Ca-bd_dom"/>
</dbReference>
<keyword evidence="6" id="KW-0677">Repeat</keyword>
<evidence type="ECO:0000256" key="9">
    <source>
        <dbReference type="ARBA" id="ARBA00023136"/>
    </source>
</evidence>
<dbReference type="SMART" id="SM00181">
    <property type="entry name" value="EGF"/>
    <property type="match status" value="9"/>
</dbReference>
<feature type="disulfide bond" evidence="13">
    <location>
        <begin position="1108"/>
        <end position="1126"/>
    </location>
</feature>
<dbReference type="PANTHER" id="PTHR22722:SF5">
    <property type="entry name" value="LOW-DENSITY LIPOPROTEIN RECEPTOR-RELATED PROTEIN 1B"/>
    <property type="match status" value="1"/>
</dbReference>
<comment type="caution">
    <text evidence="13">Lacks conserved residue(s) required for the propagation of feature annotation.</text>
</comment>
<dbReference type="FunFam" id="2.10.25.10:FF:000009">
    <property type="entry name" value="Low-density lipoprotein receptor isoform 1"/>
    <property type="match status" value="1"/>
</dbReference>
<evidence type="ECO:0000256" key="15">
    <source>
        <dbReference type="SAM" id="SignalP"/>
    </source>
</evidence>
<dbReference type="PROSITE" id="PS01209">
    <property type="entry name" value="LDLRA_1"/>
    <property type="match status" value="4"/>
</dbReference>
<evidence type="ECO:0000256" key="11">
    <source>
        <dbReference type="ARBA" id="ARBA00023170"/>
    </source>
</evidence>
<dbReference type="InterPro" id="IPR000033">
    <property type="entry name" value="LDLR_classB_rpt"/>
</dbReference>
<keyword evidence="3" id="KW-0254">Endocytosis</keyword>
<evidence type="ECO:0000256" key="4">
    <source>
        <dbReference type="ARBA" id="ARBA00022692"/>
    </source>
</evidence>
<evidence type="ECO:0000256" key="6">
    <source>
        <dbReference type="ARBA" id="ARBA00022737"/>
    </source>
</evidence>
<dbReference type="SUPFAM" id="SSF57196">
    <property type="entry name" value="EGF/Laminin"/>
    <property type="match status" value="1"/>
</dbReference>
<evidence type="ECO:0000313" key="18">
    <source>
        <dbReference type="Proteomes" id="UP000789524"/>
    </source>
</evidence>
<feature type="disulfide bond" evidence="13">
    <location>
        <begin position="917"/>
        <end position="935"/>
    </location>
</feature>
<reference evidence="17" key="1">
    <citation type="submission" date="2021-09" db="EMBL/GenBank/DDBJ databases">
        <authorList>
            <person name="Martin H S."/>
        </authorList>
    </citation>
    <scope>NUCLEOTIDE SEQUENCE</scope>
</reference>
<evidence type="ECO:0000256" key="14">
    <source>
        <dbReference type="PROSITE-ProRule" id="PRU00461"/>
    </source>
</evidence>
<feature type="chain" id="PRO_5035321658" evidence="15">
    <location>
        <begin position="22"/>
        <end position="2261"/>
    </location>
</feature>
<evidence type="ECO:0000256" key="12">
    <source>
        <dbReference type="ARBA" id="ARBA00023180"/>
    </source>
</evidence>
<dbReference type="PROSITE" id="PS00010">
    <property type="entry name" value="ASX_HYDROXYL"/>
    <property type="match status" value="1"/>
</dbReference>
<dbReference type="SUPFAM" id="SSF57424">
    <property type="entry name" value="LDL receptor-like module"/>
    <property type="match status" value="8"/>
</dbReference>
<keyword evidence="2" id="KW-0245">EGF-like domain</keyword>
<comment type="caution">
    <text evidence="17">The sequence shown here is derived from an EMBL/GenBank/DDBJ whole genome shotgun (WGS) entry which is preliminary data.</text>
</comment>
<gene>
    <name evidence="17" type="ORF">DCHRY22_LOCUS9588</name>
</gene>
<feature type="repeat" description="LDL-receptor class B" evidence="14">
    <location>
        <begin position="629"/>
        <end position="671"/>
    </location>
</feature>
<dbReference type="Gene3D" id="2.120.10.30">
    <property type="entry name" value="TolB, C-terminal domain"/>
    <property type="match status" value="5"/>
</dbReference>
<dbReference type="GO" id="GO:0016324">
    <property type="term" value="C:apical plasma membrane"/>
    <property type="evidence" value="ECO:0007669"/>
    <property type="project" value="TreeGrafter"/>
</dbReference>
<dbReference type="GO" id="GO:0042562">
    <property type="term" value="F:hormone binding"/>
    <property type="evidence" value="ECO:0007669"/>
    <property type="project" value="TreeGrafter"/>
</dbReference>
<evidence type="ECO:0000256" key="5">
    <source>
        <dbReference type="ARBA" id="ARBA00022729"/>
    </source>
</evidence>
<dbReference type="InterPro" id="IPR026823">
    <property type="entry name" value="cEGF"/>
</dbReference>
<keyword evidence="11" id="KW-0675">Receptor</keyword>
<dbReference type="InterPro" id="IPR000152">
    <property type="entry name" value="EGF-type_Asp/Asn_hydroxyl_site"/>
</dbReference>
<dbReference type="CDD" id="cd00054">
    <property type="entry name" value="EGF_CA"/>
    <property type="match status" value="1"/>
</dbReference>
<feature type="disulfide bond" evidence="13">
    <location>
        <begin position="1045"/>
        <end position="1063"/>
    </location>
</feature>
<dbReference type="SMART" id="SM00135">
    <property type="entry name" value="LY"/>
    <property type="match status" value="19"/>
</dbReference>
<keyword evidence="18" id="KW-1185">Reference proteome</keyword>
<comment type="subcellular location">
    <subcellularLocation>
        <location evidence="1">Membrane</location>
        <topology evidence="1">Single-pass type I membrane protein</topology>
    </subcellularLocation>
</comment>
<dbReference type="CDD" id="cd00112">
    <property type="entry name" value="LDLa"/>
    <property type="match status" value="9"/>
</dbReference>
<dbReference type="Pfam" id="PF00057">
    <property type="entry name" value="Ldl_recept_a"/>
    <property type="match status" value="8"/>
</dbReference>
<evidence type="ECO:0000256" key="13">
    <source>
        <dbReference type="PROSITE-ProRule" id="PRU00124"/>
    </source>
</evidence>
<feature type="disulfide bond" evidence="13">
    <location>
        <begin position="1057"/>
        <end position="1072"/>
    </location>
</feature>
<dbReference type="SUPFAM" id="SSF63825">
    <property type="entry name" value="YWTD domain"/>
    <property type="match status" value="5"/>
</dbReference>
<dbReference type="InterPro" id="IPR002172">
    <property type="entry name" value="LDrepeatLR_classA_rpt"/>
</dbReference>
<evidence type="ECO:0000256" key="7">
    <source>
        <dbReference type="ARBA" id="ARBA00022837"/>
    </source>
</evidence>
<evidence type="ECO:0000259" key="16">
    <source>
        <dbReference type="PROSITE" id="PS01186"/>
    </source>
</evidence>
<dbReference type="Pfam" id="PF00058">
    <property type="entry name" value="Ldl_recept_b"/>
    <property type="match status" value="3"/>
</dbReference>
<dbReference type="InterPro" id="IPR000742">
    <property type="entry name" value="EGF"/>
</dbReference>
<feature type="disulfide bond" evidence="13">
    <location>
        <begin position="65"/>
        <end position="80"/>
    </location>
</feature>
<dbReference type="PROSITE" id="PS01186">
    <property type="entry name" value="EGF_2"/>
    <property type="match status" value="1"/>
</dbReference>
<dbReference type="Gene3D" id="2.10.25.10">
    <property type="entry name" value="Laminin"/>
    <property type="match status" value="4"/>
</dbReference>
<feature type="disulfide bond" evidence="13">
    <location>
        <begin position="962"/>
        <end position="980"/>
    </location>
</feature>
<feature type="disulfide bond" evidence="13">
    <location>
        <begin position="1120"/>
        <end position="1135"/>
    </location>
</feature>
<proteinExistence type="predicted"/>
<feature type="signal peptide" evidence="15">
    <location>
        <begin position="1"/>
        <end position="21"/>
    </location>
</feature>
<dbReference type="SMART" id="SM00179">
    <property type="entry name" value="EGF_CA"/>
    <property type="match status" value="3"/>
</dbReference>
<dbReference type="InterPro" id="IPR011042">
    <property type="entry name" value="6-blade_b-propeller_TolB-like"/>
</dbReference>
<dbReference type="FunFam" id="2.120.10.30:FF:000241">
    <property type="entry name" value="Low-density lipoprotein receptor-related protein 6"/>
    <property type="match status" value="2"/>
</dbReference>
<feature type="repeat" description="LDL-receptor class B" evidence="14">
    <location>
        <begin position="718"/>
        <end position="765"/>
    </location>
</feature>
<evidence type="ECO:0000256" key="1">
    <source>
        <dbReference type="ARBA" id="ARBA00004479"/>
    </source>
</evidence>
<feature type="repeat" description="LDL-receptor class B" evidence="14">
    <location>
        <begin position="1470"/>
        <end position="1514"/>
    </location>
</feature>
<feature type="disulfide bond" evidence="13">
    <location>
        <begin position="910"/>
        <end position="922"/>
    </location>
</feature>
<keyword evidence="5 15" id="KW-0732">Signal</keyword>
<protein>
    <submittedName>
        <fullName evidence="17">(African queen) hypothetical protein</fullName>
    </submittedName>
</protein>
<dbReference type="GO" id="GO:0005509">
    <property type="term" value="F:calcium ion binding"/>
    <property type="evidence" value="ECO:0007669"/>
    <property type="project" value="InterPro"/>
</dbReference>
<dbReference type="EMBL" id="CAKASE010000066">
    <property type="protein sequence ID" value="CAG9571020.1"/>
    <property type="molecule type" value="Genomic_DNA"/>
</dbReference>
<evidence type="ECO:0000256" key="3">
    <source>
        <dbReference type="ARBA" id="ARBA00022583"/>
    </source>
</evidence>
<keyword evidence="8" id="KW-1133">Transmembrane helix</keyword>
<dbReference type="InterPro" id="IPR036055">
    <property type="entry name" value="LDL_receptor-like_sf"/>
</dbReference>
<feature type="repeat" description="LDL-receptor class B" evidence="14">
    <location>
        <begin position="672"/>
        <end position="717"/>
    </location>
</feature>
<evidence type="ECO:0000313" key="17">
    <source>
        <dbReference type="EMBL" id="CAG9571020.1"/>
    </source>
</evidence>